<feature type="signal peptide" evidence="20">
    <location>
        <begin position="1"/>
        <end position="18"/>
    </location>
</feature>
<keyword evidence="10 16" id="KW-0106">Calcium</keyword>
<evidence type="ECO:0000256" key="7">
    <source>
        <dbReference type="ARBA" id="ARBA00022729"/>
    </source>
</evidence>
<feature type="disulfide bond" evidence="17">
    <location>
        <begin position="500"/>
        <end position="511"/>
    </location>
</feature>
<evidence type="ECO:0000256" key="18">
    <source>
        <dbReference type="PIRSR" id="PIRSR002520-3"/>
    </source>
</evidence>
<reference evidence="22 23" key="1">
    <citation type="journal article" date="2020" name="Nature">
        <title>Six reference-quality genomes reveal evolution of bat adaptations.</title>
        <authorList>
            <person name="Jebb D."/>
            <person name="Huang Z."/>
            <person name="Pippel M."/>
            <person name="Hughes G.M."/>
            <person name="Lavrichenko K."/>
            <person name="Devanna P."/>
            <person name="Winkler S."/>
            <person name="Jermiin L.S."/>
            <person name="Skirmuntt E.C."/>
            <person name="Katzourakis A."/>
            <person name="Burkitt-Gray L."/>
            <person name="Ray D.A."/>
            <person name="Sullivan K.A.M."/>
            <person name="Roscito J.G."/>
            <person name="Kirilenko B.M."/>
            <person name="Davalos L.M."/>
            <person name="Corthals A.P."/>
            <person name="Power M.L."/>
            <person name="Jones G."/>
            <person name="Ransome R.D."/>
            <person name="Dechmann D.K.N."/>
            <person name="Locatelli A.G."/>
            <person name="Puechmaille S.J."/>
            <person name="Fedrigo O."/>
            <person name="Jarvis E.D."/>
            <person name="Hiller M."/>
            <person name="Vernes S.C."/>
            <person name="Myers E.W."/>
            <person name="Teeling E.C."/>
        </authorList>
    </citation>
    <scope>NUCLEOTIDE SEQUENCE [LARGE SCALE GENOMIC DNA]</scope>
    <source>
        <strain evidence="22">MMolMol1</strain>
        <tissue evidence="22">Muscle</tissue>
    </source>
</reference>
<evidence type="ECO:0000256" key="9">
    <source>
        <dbReference type="ARBA" id="ARBA00022833"/>
    </source>
</evidence>
<evidence type="ECO:0000256" key="5">
    <source>
        <dbReference type="ARBA" id="ARBA00022685"/>
    </source>
</evidence>
<feature type="disulfide bond" evidence="17">
    <location>
        <begin position="77"/>
        <end position="86"/>
    </location>
</feature>
<feature type="disulfide bond" evidence="17">
    <location>
        <begin position="114"/>
        <end position="125"/>
    </location>
</feature>
<evidence type="ECO:0000256" key="3">
    <source>
        <dbReference type="ARBA" id="ARBA00022525"/>
    </source>
</evidence>
<feature type="disulfide bond" evidence="17">
    <location>
        <begin position="538"/>
        <end position="583"/>
    </location>
</feature>
<comment type="caution">
    <text evidence="22">The sequence shown here is derived from an EMBL/GenBank/DDBJ whole genome shotgun (WGS) entry which is preliminary data.</text>
</comment>
<keyword evidence="5" id="KW-0165">Cleavage on pair of basic residues</keyword>
<protein>
    <recommendedName>
        <fullName evidence="14">Albumin</fullName>
    </recommendedName>
</protein>
<dbReference type="FunFam" id="1.10.246.10:FF:000002">
    <property type="entry name" value="Serum albumin"/>
    <property type="match status" value="2"/>
</dbReference>
<name>A0A7J8JQ54_MOLMO</name>
<feature type="disulfide bond" evidence="17">
    <location>
        <begin position="582"/>
        <end position="591"/>
    </location>
</feature>
<dbReference type="GO" id="GO:0046872">
    <property type="term" value="F:metal ion binding"/>
    <property type="evidence" value="ECO:0007669"/>
    <property type="project" value="UniProtKB-KW"/>
</dbReference>
<feature type="binding site" evidence="16">
    <location>
        <position position="30"/>
    </location>
    <ligand>
        <name>Ca(2+)</name>
        <dbReference type="ChEBI" id="CHEBI:29108"/>
        <label>1</label>
    </ligand>
</feature>
<dbReference type="PANTHER" id="PTHR11385:SF15">
    <property type="entry name" value="ALBUMIN"/>
    <property type="match status" value="1"/>
</dbReference>
<dbReference type="PIRSF" id="PIRSF002520">
    <property type="entry name" value="Serum_albumin_subgroup"/>
    <property type="match status" value="1"/>
</dbReference>
<feature type="binding site" evidence="16">
    <location>
        <position position="268"/>
    </location>
    <ligand>
        <name>Ca(2+)</name>
        <dbReference type="ChEBI" id="CHEBI:29108"/>
        <label>1</label>
    </ligand>
</feature>
<evidence type="ECO:0000256" key="10">
    <source>
        <dbReference type="ARBA" id="ARBA00022837"/>
    </source>
</evidence>
<comment type="subunit">
    <text evidence="15">Interacts with FCGRT; this interaction regulates ALB homeostasis. Interacts with TASOR. In plasma, occurs in a covalently-linked complex with chromophore-bound alpha-1-microglobulin; this interaction does not prevent fatty acid binding to ALB.</text>
</comment>
<evidence type="ECO:0000256" key="12">
    <source>
        <dbReference type="ARBA" id="ARBA00023121"/>
    </source>
</evidence>
<dbReference type="FunFam" id="1.10.246.10:FF:000001">
    <property type="entry name" value="Serum albumin"/>
    <property type="match status" value="1"/>
</dbReference>
<evidence type="ECO:0000256" key="14">
    <source>
        <dbReference type="ARBA" id="ARBA00039343"/>
    </source>
</evidence>
<dbReference type="PROSITE" id="PS00212">
    <property type="entry name" value="ALBUMIN_1"/>
    <property type="match status" value="2"/>
</dbReference>
<organism evidence="22 23">
    <name type="scientific">Molossus molossus</name>
    <name type="common">Pallas' mastiff bat</name>
    <name type="synonym">Vespertilio molossus</name>
    <dbReference type="NCBI Taxonomy" id="27622"/>
    <lineage>
        <taxon>Eukaryota</taxon>
        <taxon>Metazoa</taxon>
        <taxon>Chordata</taxon>
        <taxon>Craniata</taxon>
        <taxon>Vertebrata</taxon>
        <taxon>Euteleostomi</taxon>
        <taxon>Mammalia</taxon>
        <taxon>Eutheria</taxon>
        <taxon>Laurasiatheria</taxon>
        <taxon>Chiroptera</taxon>
        <taxon>Yangochiroptera</taxon>
        <taxon>Molossidae</taxon>
        <taxon>Molossus</taxon>
    </lineage>
</organism>
<sequence>MQWVTFTCVLLLFSSAYSRGVFRRDAPLSEIAHRYKDLGEDFFKALELVDFSQFLRKSTLDEIVKLTSQLTDLGKACSLDELGENCGKPLRTLFGEKLCSVPSLRETYGDMADCCNKAEPDRYTCFLTHKDDDLDLPPQGSMSPDATCTAFEQYEQKLLGTYMYEIARRNPYFYAPELLYYTQQYKGVLTECCKANDKAACLGPKMDDLQRKVQISSYKEKFKCSTLKKSGESALQKWFAVLLTQKFGGASFETVSTLATDYTKVHKECCHGDLLECADDRADLANYMCQNQASISTKLSDCCTKPVLEKSHCLDTVAGDNSGANIVSLTANFVEHKDVCKNYMEAKDDFLGKFLHEYSRSHPDYSIALLLRLAKAYEATLERCCATDDAHACYSKAFDEFKPLVDEPHELVKKNCELFEQLGECGFQTALLVRYTKKVPQLSTPTLVEFTRKVGRMGSKCCKLPEAKRMGCADDYLSAILNSFCLAHEKTPVSERVTKCCTESFANRRPCFSALEVDSTYVPKEFNAETFTFHADVCTLPESEQLVKKQTALVELLKHKPKATEEQLNTVIRDFLTFLQKCCSAADKEGCFAEEGPKLVASSQAVFA</sequence>
<feature type="binding site" evidence="16">
    <location>
        <position position="37"/>
    </location>
    <ligand>
        <name>Ca(2+)</name>
        <dbReference type="ChEBI" id="CHEBI:29108"/>
        <label>2</label>
    </ligand>
</feature>
<dbReference type="OrthoDB" id="9875082at2759"/>
<dbReference type="GO" id="GO:1903981">
    <property type="term" value="F:enterobactin binding"/>
    <property type="evidence" value="ECO:0007669"/>
    <property type="project" value="TreeGrafter"/>
</dbReference>
<dbReference type="GO" id="GO:0005737">
    <property type="term" value="C:cytoplasm"/>
    <property type="evidence" value="ECO:0007669"/>
    <property type="project" value="TreeGrafter"/>
</dbReference>
<keyword evidence="23" id="KW-1185">Reference proteome</keyword>
<evidence type="ECO:0000259" key="21">
    <source>
        <dbReference type="PROSITE" id="PS51438"/>
    </source>
</evidence>
<dbReference type="InterPro" id="IPR020858">
    <property type="entry name" value="Serum_albumin-like"/>
</dbReference>
<proteinExistence type="predicted"/>
<feature type="site" description="Aspirin-acetylated lysine" evidence="19">
    <location>
        <position position="223"/>
    </location>
</feature>
<feature type="binding site" evidence="16">
    <location>
        <position position="279"/>
    </location>
    <ligand>
        <name>Ca(2+)</name>
        <dbReference type="ChEBI" id="CHEBI:29108"/>
        <label>2</label>
    </ligand>
</feature>
<feature type="binding site" evidence="16">
    <location>
        <position position="273"/>
    </location>
    <ligand>
        <name>Zn(2+)</name>
        <dbReference type="ChEBI" id="CHEBI:29105"/>
    </ligand>
</feature>
<dbReference type="InterPro" id="IPR021177">
    <property type="entry name" value="Serum_albumin/AFP/Afamin"/>
</dbReference>
<feature type="disulfide bond" evidence="17">
    <location>
        <begin position="289"/>
        <end position="303"/>
    </location>
</feature>
<dbReference type="FunFam" id="1.10.246.10:FF:000003">
    <property type="entry name" value="Serum albumin"/>
    <property type="match status" value="1"/>
</dbReference>
<keyword evidence="13 17" id="KW-1015">Disulfide bond</keyword>
<feature type="binding site" evidence="16">
    <location>
        <position position="283"/>
    </location>
    <ligand>
        <name>Ca(2+)</name>
        <dbReference type="ChEBI" id="CHEBI:29108"/>
        <label>2</label>
    </ligand>
</feature>
<feature type="disulfide bond" evidence="17">
    <location>
        <begin position="224"/>
        <end position="270"/>
    </location>
</feature>
<keyword evidence="9 16" id="KW-0862">Zinc</keyword>
<keyword evidence="3" id="KW-0964">Secreted</keyword>
<feature type="disulfide bond" evidence="17">
    <location>
        <begin position="99"/>
        <end position="115"/>
    </location>
</feature>
<feature type="disulfide bond" evidence="17">
    <location>
        <begin position="485"/>
        <end position="501"/>
    </location>
</feature>
<feature type="disulfide bond" evidence="17">
    <location>
        <begin position="192"/>
        <end position="201"/>
    </location>
</feature>
<evidence type="ECO:0000256" key="6">
    <source>
        <dbReference type="ARBA" id="ARBA00022723"/>
    </source>
</evidence>
<evidence type="ECO:0000256" key="19">
    <source>
        <dbReference type="PIRSR" id="PIRSR002520-4"/>
    </source>
</evidence>
<accession>A0A7J8JQ54</accession>
<feature type="chain" id="PRO_5029722922" description="Albumin" evidence="20">
    <location>
        <begin position="19"/>
        <end position="608"/>
    </location>
</feature>
<dbReference type="GO" id="GO:0008289">
    <property type="term" value="F:lipid binding"/>
    <property type="evidence" value="ECO:0007669"/>
    <property type="project" value="UniProtKB-KW"/>
</dbReference>
<dbReference type="PROSITE" id="PS51438">
    <property type="entry name" value="ALBUMIN_2"/>
    <property type="match status" value="3"/>
</dbReference>
<dbReference type="SMART" id="SM00103">
    <property type="entry name" value="ALBUMIN"/>
    <property type="match status" value="3"/>
</dbReference>
<dbReference type="CDD" id="cd00015">
    <property type="entry name" value="ALBUMIN"/>
    <property type="match status" value="3"/>
</dbReference>
<feature type="domain" description="Albumin" evidence="21">
    <location>
        <begin position="19"/>
        <end position="210"/>
    </location>
</feature>
<dbReference type="PANTHER" id="PTHR11385">
    <property type="entry name" value="SERUM ALBUMIN-RELATED"/>
    <property type="match status" value="1"/>
</dbReference>
<dbReference type="Pfam" id="PF00273">
    <property type="entry name" value="Serum_albumin"/>
    <property type="match status" value="3"/>
</dbReference>
<feature type="domain" description="Albumin" evidence="21">
    <location>
        <begin position="211"/>
        <end position="403"/>
    </location>
</feature>
<keyword evidence="11" id="KW-0186">Copper</keyword>
<feature type="domain" description="Albumin" evidence="21">
    <location>
        <begin position="404"/>
        <end position="601"/>
    </location>
</feature>
<feature type="disulfide bond" evidence="17">
    <location>
        <begin position="461"/>
        <end position="472"/>
    </location>
</feature>
<evidence type="ECO:0000313" key="23">
    <source>
        <dbReference type="Proteomes" id="UP000550707"/>
    </source>
</evidence>
<comment type="subcellular location">
    <subcellularLocation>
        <location evidence="1">Secreted</location>
    </subcellularLocation>
</comment>
<dbReference type="InterPro" id="IPR000264">
    <property type="entry name" value="ALB/AFP/VDB"/>
</dbReference>
<keyword evidence="12" id="KW-0446">Lipid-binding</keyword>
<evidence type="ECO:0000313" key="22">
    <source>
        <dbReference type="EMBL" id="KAF6498908.1"/>
    </source>
</evidence>
<dbReference type="SMR" id="A0A7J8JQ54"/>
<feature type="binding site" evidence="16">
    <location>
        <position position="271"/>
    </location>
    <ligand>
        <name>Zn(2+)</name>
        <dbReference type="ChEBI" id="CHEBI:29105"/>
    </ligand>
</feature>
<feature type="disulfide bond" evidence="17">
    <location>
        <begin position="269"/>
        <end position="277"/>
    </location>
</feature>
<gene>
    <name evidence="22" type="ORF">HJG59_000574</name>
</gene>
<feature type="disulfide bond" evidence="17">
    <location>
        <begin position="416"/>
        <end position="462"/>
    </location>
</feature>
<evidence type="ECO:0000256" key="1">
    <source>
        <dbReference type="ARBA" id="ARBA00004613"/>
    </source>
</evidence>
<feature type="disulfide bond" evidence="17">
    <location>
        <begin position="302"/>
        <end position="313"/>
    </location>
</feature>
<evidence type="ECO:0000256" key="11">
    <source>
        <dbReference type="ARBA" id="ARBA00023008"/>
    </source>
</evidence>
<dbReference type="Proteomes" id="UP000550707">
    <property type="component" value="Unassembled WGS sequence"/>
</dbReference>
<feature type="disulfide bond" evidence="17">
    <location>
        <begin position="384"/>
        <end position="393"/>
    </location>
</feature>
<evidence type="ECO:0000256" key="15">
    <source>
        <dbReference type="ARBA" id="ARBA00046891"/>
    </source>
</evidence>
<evidence type="ECO:0000256" key="13">
    <source>
        <dbReference type="ARBA" id="ARBA00023157"/>
    </source>
</evidence>
<feature type="disulfide bond" evidence="17">
    <location>
        <begin position="148"/>
        <end position="193"/>
    </location>
</feature>
<dbReference type="SUPFAM" id="SSF48552">
    <property type="entry name" value="Serum albumin-like"/>
    <property type="match status" value="3"/>
</dbReference>
<keyword evidence="4" id="KW-0597">Phosphoprotein</keyword>
<dbReference type="AlphaFoldDB" id="A0A7J8JQ54"/>
<dbReference type="Gene3D" id="1.10.246.10">
    <property type="match status" value="6"/>
</dbReference>
<dbReference type="InterPro" id="IPR020857">
    <property type="entry name" value="Serum_albumin_CS"/>
</dbReference>
<evidence type="ECO:0000256" key="2">
    <source>
        <dbReference type="ARBA" id="ARBA00022481"/>
    </source>
</evidence>
<dbReference type="InterPro" id="IPR014760">
    <property type="entry name" value="Serum_albumin_N"/>
</dbReference>
<keyword evidence="8" id="KW-0677">Repeat</keyword>
<dbReference type="InParanoid" id="A0A7J8JQ54"/>
<evidence type="ECO:0000256" key="20">
    <source>
        <dbReference type="SAM" id="SignalP"/>
    </source>
</evidence>
<keyword evidence="2" id="KW-0488">Methylation</keyword>
<dbReference type="PRINTS" id="PR00802">
    <property type="entry name" value="SERUMALBUMIN"/>
</dbReference>
<evidence type="ECO:0000256" key="17">
    <source>
        <dbReference type="PIRSR" id="PIRSR002520-2"/>
    </source>
</evidence>
<evidence type="ECO:0000256" key="8">
    <source>
        <dbReference type="ARBA" id="ARBA00022737"/>
    </source>
</evidence>
<feature type="disulfide bond" evidence="17">
    <location>
        <begin position="340"/>
        <end position="385"/>
    </location>
</feature>
<dbReference type="GO" id="GO:0072562">
    <property type="term" value="C:blood microparticle"/>
    <property type="evidence" value="ECO:0007669"/>
    <property type="project" value="TreeGrafter"/>
</dbReference>
<keyword evidence="7 20" id="KW-0732">Signal</keyword>
<feature type="binding site" evidence="18">
    <location>
        <position position="264"/>
    </location>
    <ligand>
        <name>(4Z,15Z)-bilirubin IXalpha</name>
        <dbReference type="ChEBI" id="CHEBI:57977"/>
    </ligand>
</feature>
<feature type="binding site" evidence="16">
    <location>
        <position position="276"/>
    </location>
    <ligand>
        <name>Ca(2+)</name>
        <dbReference type="ChEBI" id="CHEBI:29108"/>
        <label>1</label>
    </ligand>
</feature>
<dbReference type="EMBL" id="JACASF010000001">
    <property type="protein sequence ID" value="KAF6498908.1"/>
    <property type="molecule type" value="Genomic_DNA"/>
</dbReference>
<evidence type="ECO:0000256" key="4">
    <source>
        <dbReference type="ARBA" id="ARBA00022553"/>
    </source>
</evidence>
<evidence type="ECO:0000256" key="16">
    <source>
        <dbReference type="PIRSR" id="PIRSR002520-1"/>
    </source>
</evidence>
<keyword evidence="6 16" id="KW-0479">Metal-binding</keyword>